<dbReference type="Gene3D" id="3.50.50.60">
    <property type="entry name" value="FAD/NAD(P)-binding domain"/>
    <property type="match status" value="2"/>
</dbReference>
<dbReference type="Pfam" id="PF18267">
    <property type="entry name" value="Rubredoxin_C"/>
    <property type="match status" value="1"/>
</dbReference>
<evidence type="ECO:0000256" key="1">
    <source>
        <dbReference type="ARBA" id="ARBA00001974"/>
    </source>
</evidence>
<evidence type="ECO:0000259" key="4">
    <source>
        <dbReference type="Pfam" id="PF07992"/>
    </source>
</evidence>
<keyword evidence="3" id="KW-0274">FAD</keyword>
<dbReference type="InterPro" id="IPR023753">
    <property type="entry name" value="FAD/NAD-binding_dom"/>
</dbReference>
<sequence>MGKNYVIIGSGVAAVTAAKAIRDQDPNGEIMIFGEEKFLPYNRIKLSKDLFSDLKSEKVLIKKAKWYERNQIQLFPNTKITSINIETRSIVTGNGDNISYDQLLLCTGAKNRKLPIEGSGNKGVFSIREMQEAEDFKNYIESKNHILTIGGGVQGLETAWSILQSNKQVTIVEANSRLMAKQLDEKTSELLKDKIEATGVKVHLNASIGRIVAEDEGIEVIINGSEFIRCDSVIYSVGVHPNLDLVENTPIETNRGIIVNEEMKTNVEGIFAAGDVTELNDEVEGLWNRAMEQGRVAGVNMAGTKATYQKTLPVTIFNAFGLTLFSIGQVDERLCDQSIIENDGVEKYTRVFVKDKKVVGVLSLDGVAASLPYKFAIENQLSLDRIDLDTISISELVNEIKKQQAVHA</sequence>
<proteinExistence type="predicted"/>
<evidence type="ECO:0000313" key="6">
    <source>
        <dbReference type="EMBL" id="OIJ17941.1"/>
    </source>
</evidence>
<name>A0A1S2LZR9_9BACI</name>
<dbReference type="Pfam" id="PF07992">
    <property type="entry name" value="Pyr_redox_2"/>
    <property type="match status" value="1"/>
</dbReference>
<keyword evidence="2" id="KW-0285">Flavoprotein</keyword>
<dbReference type="Proteomes" id="UP000180057">
    <property type="component" value="Unassembled WGS sequence"/>
</dbReference>
<comment type="caution">
    <text evidence="6">The sequence shown here is derived from an EMBL/GenBank/DDBJ whole genome shotgun (WGS) entry which is preliminary data.</text>
</comment>
<reference evidence="6 7" key="1">
    <citation type="submission" date="2016-10" db="EMBL/GenBank/DDBJ databases">
        <title>Draft genome sequences of four alkaliphilic bacteria belonging to the Anaerobacillus genus.</title>
        <authorList>
            <person name="Bassil N.M."/>
            <person name="Lloyd J.R."/>
        </authorList>
    </citation>
    <scope>NUCLEOTIDE SEQUENCE [LARGE SCALE GENOMIC DNA]</scope>
    <source>
        <strain evidence="6 7">DSM 22531</strain>
    </source>
</reference>
<keyword evidence="7" id="KW-1185">Reference proteome</keyword>
<dbReference type="GO" id="GO:0016491">
    <property type="term" value="F:oxidoreductase activity"/>
    <property type="evidence" value="ECO:0007669"/>
    <property type="project" value="InterPro"/>
</dbReference>
<dbReference type="EMBL" id="MLQS01000031">
    <property type="protein sequence ID" value="OIJ17941.1"/>
    <property type="molecule type" value="Genomic_DNA"/>
</dbReference>
<dbReference type="SUPFAM" id="SSF51905">
    <property type="entry name" value="FAD/NAD(P)-binding domain"/>
    <property type="match status" value="1"/>
</dbReference>
<dbReference type="PANTHER" id="PTHR43429:SF3">
    <property type="entry name" value="NITRITE REDUCTASE [NAD(P)H]"/>
    <property type="match status" value="1"/>
</dbReference>
<feature type="domain" description="NADH-rubredoxin oxidoreductase C-terminal" evidence="5">
    <location>
        <begin position="313"/>
        <end position="380"/>
    </location>
</feature>
<dbReference type="Gene3D" id="3.30.390.30">
    <property type="match status" value="1"/>
</dbReference>
<organism evidence="6 7">
    <name type="scientific">Anaerobacillus alkalidiazotrophicus</name>
    <dbReference type="NCBI Taxonomy" id="472963"/>
    <lineage>
        <taxon>Bacteria</taxon>
        <taxon>Bacillati</taxon>
        <taxon>Bacillota</taxon>
        <taxon>Bacilli</taxon>
        <taxon>Bacillales</taxon>
        <taxon>Bacillaceae</taxon>
        <taxon>Anaerobacillus</taxon>
    </lineage>
</organism>
<dbReference type="AlphaFoldDB" id="A0A1S2LZR9"/>
<comment type="cofactor">
    <cofactor evidence="1">
        <name>FAD</name>
        <dbReference type="ChEBI" id="CHEBI:57692"/>
    </cofactor>
</comment>
<dbReference type="RefSeq" id="WP_071391002.1">
    <property type="nucleotide sequence ID" value="NZ_MLQS01000031.1"/>
</dbReference>
<gene>
    <name evidence="6" type="ORF">BKP45_20515</name>
</gene>
<dbReference type="STRING" id="472963.BKP45_20515"/>
<dbReference type="PRINTS" id="PR00368">
    <property type="entry name" value="FADPNR"/>
</dbReference>
<accession>A0A1S2LZR9</accession>
<dbReference type="OrthoDB" id="9792592at2"/>
<dbReference type="InterPro" id="IPR041575">
    <property type="entry name" value="Rubredoxin_C"/>
</dbReference>
<feature type="domain" description="FAD/NAD(P)-binding" evidence="4">
    <location>
        <begin position="4"/>
        <end position="294"/>
    </location>
</feature>
<dbReference type="InterPro" id="IPR050260">
    <property type="entry name" value="FAD-bd_OxRdtase"/>
</dbReference>
<dbReference type="PRINTS" id="PR00469">
    <property type="entry name" value="PNDRDTASEII"/>
</dbReference>
<dbReference type="InterPro" id="IPR036188">
    <property type="entry name" value="FAD/NAD-bd_sf"/>
</dbReference>
<dbReference type="PANTHER" id="PTHR43429">
    <property type="entry name" value="PYRIDINE NUCLEOTIDE-DISULFIDE OXIDOREDUCTASE DOMAIN-CONTAINING"/>
    <property type="match status" value="1"/>
</dbReference>
<evidence type="ECO:0000313" key="7">
    <source>
        <dbReference type="Proteomes" id="UP000180057"/>
    </source>
</evidence>
<evidence type="ECO:0000256" key="3">
    <source>
        <dbReference type="ARBA" id="ARBA00022827"/>
    </source>
</evidence>
<protein>
    <submittedName>
        <fullName evidence="6">FAD-dependent oxidoreductase</fullName>
    </submittedName>
</protein>
<evidence type="ECO:0000259" key="5">
    <source>
        <dbReference type="Pfam" id="PF18267"/>
    </source>
</evidence>
<evidence type="ECO:0000256" key="2">
    <source>
        <dbReference type="ARBA" id="ARBA00022630"/>
    </source>
</evidence>
<dbReference type="InterPro" id="IPR016156">
    <property type="entry name" value="FAD/NAD-linked_Rdtase_dimer_sf"/>
</dbReference>